<dbReference type="AlphaFoldDB" id="A0A4Q7PB16"/>
<name>A0A4Q7PB16_9BACT</name>
<proteinExistence type="predicted"/>
<sequence length="89" mass="10421">MDSYSPIGALDKCKIQNDSFDSKSTFPRIIEIDPEFTENFFEVNDFDRYSMPIKKLSGNHTMRIYVPDSTVNYTIRIKELGERFEGIEK</sequence>
<dbReference type="OrthoDB" id="827013at2"/>
<reference evidence="1 2" key="1">
    <citation type="submission" date="2019-02" db="EMBL/GenBank/DDBJ databases">
        <title>Genomic Encyclopedia of Archaeal and Bacterial Type Strains, Phase II (KMG-II): from individual species to whole genera.</title>
        <authorList>
            <person name="Goeker M."/>
        </authorList>
    </citation>
    <scope>NUCLEOTIDE SEQUENCE [LARGE SCALE GENOMIC DNA]</scope>
    <source>
        <strain evidence="1 2">DSM 21411</strain>
    </source>
</reference>
<accession>A0A4Q7PB16</accession>
<dbReference type="Proteomes" id="UP000292209">
    <property type="component" value="Unassembled WGS sequence"/>
</dbReference>
<evidence type="ECO:0000313" key="2">
    <source>
        <dbReference type="Proteomes" id="UP000292209"/>
    </source>
</evidence>
<dbReference type="RefSeq" id="WP_130276280.1">
    <property type="nucleotide sequence ID" value="NZ_SGXG01000001.1"/>
</dbReference>
<protein>
    <submittedName>
        <fullName evidence="1">Uncharacterized protein</fullName>
    </submittedName>
</protein>
<keyword evidence="2" id="KW-1185">Reference proteome</keyword>
<organism evidence="1 2">
    <name type="scientific">Cecembia calidifontis</name>
    <dbReference type="NCBI Taxonomy" id="1187080"/>
    <lineage>
        <taxon>Bacteria</taxon>
        <taxon>Pseudomonadati</taxon>
        <taxon>Bacteroidota</taxon>
        <taxon>Cytophagia</taxon>
        <taxon>Cytophagales</taxon>
        <taxon>Cyclobacteriaceae</taxon>
        <taxon>Cecembia</taxon>
    </lineage>
</organism>
<dbReference type="EMBL" id="SGXG01000001">
    <property type="protein sequence ID" value="RZS97385.1"/>
    <property type="molecule type" value="Genomic_DNA"/>
</dbReference>
<comment type="caution">
    <text evidence="1">The sequence shown here is derived from an EMBL/GenBank/DDBJ whole genome shotgun (WGS) entry which is preliminary data.</text>
</comment>
<gene>
    <name evidence="1" type="ORF">BC751_2991</name>
</gene>
<evidence type="ECO:0000313" key="1">
    <source>
        <dbReference type="EMBL" id="RZS97385.1"/>
    </source>
</evidence>